<keyword evidence="6" id="KW-0963">Cytoplasm</keyword>
<dbReference type="PROSITE" id="PS50294">
    <property type="entry name" value="WD_REPEATS_REGION"/>
    <property type="match status" value="2"/>
</dbReference>
<comment type="pathway">
    <text evidence="3">tRNA modification; 5-methoxycarbonylmethyl-2-thiouridine-tRNA biosynthesis.</text>
</comment>
<evidence type="ECO:0000256" key="4">
    <source>
        <dbReference type="ARBA" id="ARBA00005881"/>
    </source>
</evidence>
<protein>
    <recommendedName>
        <fullName evidence="5">Elongator complex protein 2</fullName>
    </recommendedName>
</protein>
<dbReference type="InterPro" id="IPR001680">
    <property type="entry name" value="WD40_rpt"/>
</dbReference>
<evidence type="ECO:0000256" key="11">
    <source>
        <dbReference type="SAM" id="MobiDB-lite"/>
    </source>
</evidence>
<keyword evidence="7 10" id="KW-0853">WD repeat</keyword>
<feature type="repeat" description="WD" evidence="10">
    <location>
        <begin position="213"/>
        <end position="262"/>
    </location>
</feature>
<dbReference type="Pfam" id="PF00400">
    <property type="entry name" value="WD40"/>
    <property type="match status" value="6"/>
</dbReference>
<dbReference type="EMBL" id="JBBBZM010000029">
    <property type="protein sequence ID" value="KAL0637868.1"/>
    <property type="molecule type" value="Genomic_DNA"/>
</dbReference>
<dbReference type="SMART" id="SM00320">
    <property type="entry name" value="WD40"/>
    <property type="match status" value="12"/>
</dbReference>
<organism evidence="12 13">
    <name type="scientific">Discina gigas</name>
    <dbReference type="NCBI Taxonomy" id="1032678"/>
    <lineage>
        <taxon>Eukaryota</taxon>
        <taxon>Fungi</taxon>
        <taxon>Dikarya</taxon>
        <taxon>Ascomycota</taxon>
        <taxon>Pezizomycotina</taxon>
        <taxon>Pezizomycetes</taxon>
        <taxon>Pezizales</taxon>
        <taxon>Discinaceae</taxon>
        <taxon>Discina</taxon>
    </lineage>
</organism>
<evidence type="ECO:0000256" key="9">
    <source>
        <dbReference type="ARBA" id="ARBA00023242"/>
    </source>
</evidence>
<evidence type="ECO:0000256" key="7">
    <source>
        <dbReference type="ARBA" id="ARBA00022574"/>
    </source>
</evidence>
<evidence type="ECO:0000256" key="1">
    <source>
        <dbReference type="ARBA" id="ARBA00004123"/>
    </source>
</evidence>
<accession>A0ABR3GPV3</accession>
<evidence type="ECO:0000256" key="2">
    <source>
        <dbReference type="ARBA" id="ARBA00004496"/>
    </source>
</evidence>
<keyword evidence="8" id="KW-0677">Repeat</keyword>
<feature type="region of interest" description="Disordered" evidence="11">
    <location>
        <begin position="527"/>
        <end position="568"/>
    </location>
</feature>
<dbReference type="Proteomes" id="UP001447188">
    <property type="component" value="Unassembled WGS sequence"/>
</dbReference>
<proteinExistence type="inferred from homology"/>
<keyword evidence="9" id="KW-0539">Nucleus</keyword>
<dbReference type="PROSITE" id="PS50082">
    <property type="entry name" value="WD_REPEATS_2"/>
    <property type="match status" value="4"/>
</dbReference>
<dbReference type="PANTHER" id="PTHR44111:SF1">
    <property type="entry name" value="ELONGATOR COMPLEX PROTEIN 2"/>
    <property type="match status" value="1"/>
</dbReference>
<keyword evidence="13" id="KW-1185">Reference proteome</keyword>
<feature type="repeat" description="WD" evidence="10">
    <location>
        <begin position="685"/>
        <end position="717"/>
    </location>
</feature>
<comment type="caution">
    <text evidence="12">The sequence shown here is derived from an EMBL/GenBank/DDBJ whole genome shotgun (WGS) entry which is preliminary data.</text>
</comment>
<evidence type="ECO:0000313" key="13">
    <source>
        <dbReference type="Proteomes" id="UP001447188"/>
    </source>
</evidence>
<reference evidence="12 13" key="1">
    <citation type="submission" date="2024-02" db="EMBL/GenBank/DDBJ databases">
        <title>Discinaceae phylogenomics.</title>
        <authorList>
            <person name="Dirks A.C."/>
            <person name="James T.Y."/>
        </authorList>
    </citation>
    <scope>NUCLEOTIDE SEQUENCE [LARGE SCALE GENOMIC DNA]</scope>
    <source>
        <strain evidence="12 13">ACD0624</strain>
    </source>
</reference>
<comment type="similarity">
    <text evidence="4">Belongs to the WD repeat ELP2 family.</text>
</comment>
<dbReference type="SUPFAM" id="SSF50998">
    <property type="entry name" value="Quinoprotein alcohol dehydrogenase-like"/>
    <property type="match status" value="1"/>
</dbReference>
<comment type="subcellular location">
    <subcellularLocation>
        <location evidence="2">Cytoplasm</location>
    </subcellularLocation>
    <subcellularLocation>
        <location evidence="1">Nucleus</location>
    </subcellularLocation>
</comment>
<evidence type="ECO:0000256" key="5">
    <source>
        <dbReference type="ARBA" id="ARBA00020267"/>
    </source>
</evidence>
<sequence length="824" mass="87740">MAAVSCPLIAVGANRHPAAADWSPCGLLAFGAGRCIALWNPLDPALRGVHTTLKGHADRVNAVRFLPGQSAAAGVLISGAVDQSVRVWAQSPGAPVFAPVWISEERARTGSVNAIATCAGQPDIFASASADGTVAVYRVCTSDPAAVTVTHLQSFTTAPKFYPLSLAIATLPSGPATVSGPAALILTVAGSASSVSVYIAHSHTAPFTLQATLSGHENWIRSLSFTPEDPSRPASSDLILASASQDKYIRLWRIHPGEVLPAATASDETKTYALSTRLSNKAHKLRTHDGVWSATFEALLMGHEDWVYTTSWRPTTAGGAAAAALQLLSASADSSLAVWAPEPESGIWLTTSRLGEISDVKGASTATGAVGGLWTGLWSPDGNSVAAFGKTGAWRVWHYGAGEDRWVQGVGISGHVKSVMGCSWGKDGGYLLSTGLDQTTRLYAEWRQGGGRGSWHEFARPQIHGYDINCIASLGGSRFVSGADEKLLRVFDEPRGIAGLLERLCGIYEESKASMPDAANVPALGLSNKATTSDAPPSDNPPINPYDPSFIPTANPQPTATTSGSTLDNLLHPPLEDHLCRHTLWPEHEKLYGHGYEISALAASPNGRIIATAAKASTAEHAVIRLFDTQGWRELKPSLAAHALTVTALAFSDDSQRLLSVGRDRAWAVFEARSETVWELVERRDKAHTRMVLDAKWAPGSRGFATAGRDKCVKVWQRVSERWECVCTLKFEMPVTAVDYLGCVVGGKTWLAVGEESGALWLYAADEEEVGKVELVRKLDDSITPDRAVTQITWRPARAGEGRLEMAVSSEDGSIRVYAFDAAG</sequence>
<evidence type="ECO:0000313" key="12">
    <source>
        <dbReference type="EMBL" id="KAL0637868.1"/>
    </source>
</evidence>
<evidence type="ECO:0000256" key="3">
    <source>
        <dbReference type="ARBA" id="ARBA00005043"/>
    </source>
</evidence>
<evidence type="ECO:0000256" key="6">
    <source>
        <dbReference type="ARBA" id="ARBA00022490"/>
    </source>
</evidence>
<dbReference type="InterPro" id="IPR037289">
    <property type="entry name" value="Elp2"/>
</dbReference>
<name>A0ABR3GPV3_9PEZI</name>
<dbReference type="InterPro" id="IPR015943">
    <property type="entry name" value="WD40/YVTN_repeat-like_dom_sf"/>
</dbReference>
<evidence type="ECO:0000256" key="10">
    <source>
        <dbReference type="PROSITE-ProRule" id="PRU00221"/>
    </source>
</evidence>
<dbReference type="Gene3D" id="2.130.10.10">
    <property type="entry name" value="YVTN repeat-like/Quinoprotein amine dehydrogenase"/>
    <property type="match status" value="4"/>
</dbReference>
<dbReference type="InterPro" id="IPR011047">
    <property type="entry name" value="Quinoprotein_ADH-like_sf"/>
</dbReference>
<feature type="compositionally biased region" description="Polar residues" evidence="11">
    <location>
        <begin position="552"/>
        <end position="568"/>
    </location>
</feature>
<dbReference type="PANTHER" id="PTHR44111">
    <property type="entry name" value="ELONGATOR COMPLEX PROTEIN 2"/>
    <property type="match status" value="1"/>
</dbReference>
<feature type="repeat" description="WD" evidence="10">
    <location>
        <begin position="53"/>
        <end position="88"/>
    </location>
</feature>
<feature type="repeat" description="WD" evidence="10">
    <location>
        <begin position="412"/>
        <end position="443"/>
    </location>
</feature>
<evidence type="ECO:0000256" key="8">
    <source>
        <dbReference type="ARBA" id="ARBA00022737"/>
    </source>
</evidence>
<gene>
    <name evidence="12" type="primary">ELP2</name>
    <name evidence="12" type="ORF">Q9L58_003088</name>
</gene>